<dbReference type="SUPFAM" id="SSF81383">
    <property type="entry name" value="F-box domain"/>
    <property type="match status" value="1"/>
</dbReference>
<evidence type="ECO:0000313" key="3">
    <source>
        <dbReference type="Proteomes" id="UP001153555"/>
    </source>
</evidence>
<dbReference type="InterPro" id="IPR055411">
    <property type="entry name" value="LRR_FXL15/At3g58940/PEG3-like"/>
</dbReference>
<name>A0A9N7RRA9_STRHE</name>
<comment type="caution">
    <text evidence="2">The sequence shown here is derived from an EMBL/GenBank/DDBJ whole genome shotgun (WGS) entry which is preliminary data.</text>
</comment>
<keyword evidence="3" id="KW-1185">Reference proteome</keyword>
<dbReference type="InterPro" id="IPR006566">
    <property type="entry name" value="FBD"/>
</dbReference>
<protein>
    <submittedName>
        <fullName evidence="2">F-box/FBD/LRR-repeat protein</fullName>
    </submittedName>
</protein>
<dbReference type="InterPro" id="IPR036047">
    <property type="entry name" value="F-box-like_dom_sf"/>
</dbReference>
<gene>
    <name evidence="2" type="ORF">SHERM_08716</name>
</gene>
<dbReference type="InterPro" id="IPR032675">
    <property type="entry name" value="LRR_dom_sf"/>
</dbReference>
<proteinExistence type="predicted"/>
<dbReference type="SUPFAM" id="SSF52058">
    <property type="entry name" value="L domain-like"/>
    <property type="match status" value="1"/>
</dbReference>
<feature type="domain" description="F-box" evidence="1">
    <location>
        <begin position="24"/>
        <end position="60"/>
    </location>
</feature>
<evidence type="ECO:0000259" key="1">
    <source>
        <dbReference type="PROSITE" id="PS50181"/>
    </source>
</evidence>
<dbReference type="AlphaFoldDB" id="A0A9N7RRA9"/>
<dbReference type="Gene3D" id="3.80.10.10">
    <property type="entry name" value="Ribonuclease Inhibitor"/>
    <property type="match status" value="1"/>
</dbReference>
<dbReference type="Proteomes" id="UP001153555">
    <property type="component" value="Unassembled WGS sequence"/>
</dbReference>
<dbReference type="Gene3D" id="1.20.1280.50">
    <property type="match status" value="1"/>
</dbReference>
<dbReference type="EMBL" id="CACSLK010034598">
    <property type="protein sequence ID" value="CAA0842861.1"/>
    <property type="molecule type" value="Genomic_DNA"/>
</dbReference>
<dbReference type="Pfam" id="PF08387">
    <property type="entry name" value="FBD"/>
    <property type="match status" value="1"/>
</dbReference>
<reference evidence="2" key="1">
    <citation type="submission" date="2019-12" db="EMBL/GenBank/DDBJ databases">
        <authorList>
            <person name="Scholes J."/>
        </authorList>
    </citation>
    <scope>NUCLEOTIDE SEQUENCE</scope>
</reference>
<dbReference type="OrthoDB" id="896987at2759"/>
<dbReference type="InterPro" id="IPR050232">
    <property type="entry name" value="FBL13/AtMIF1-like"/>
</dbReference>
<dbReference type="PANTHER" id="PTHR31900">
    <property type="entry name" value="F-BOX/RNI SUPERFAMILY PROTEIN-RELATED"/>
    <property type="match status" value="1"/>
</dbReference>
<dbReference type="InterPro" id="IPR053781">
    <property type="entry name" value="F-box_AtFBL13-like"/>
</dbReference>
<dbReference type="CDD" id="cd22160">
    <property type="entry name" value="F-box_AtFBL13-like"/>
    <property type="match status" value="1"/>
</dbReference>
<dbReference type="Pfam" id="PF24758">
    <property type="entry name" value="LRR_At5g56370"/>
    <property type="match status" value="1"/>
</dbReference>
<sequence length="423" mass="48772">MEKEAPSTTKRLKVILGNQCMDSIDRLSSLPDSILHHILSFLPTKRSVQTSILSRRWRHLWAHVPDIEFDCHTDLELDGGKRFSDIIYRVMLQYKVQGMNNFRLTYNENCGGEYQLETCITTAIVRNVKHIYLSIYNIVRLPLCIFTYDSLVDLILFQCGPIPMLGFVRLPALKKLHILDVSYESEFGCLTNLLSGCPVLEELNLVSENVPPCIYHCISSPTLIRLYINTTFWDSYHRERYRLKIDAPALRFLWIFDNLSKDVSFNLMPSLTAADVKLHHGCTPRRVMPCLQSLLPFLGSLCYVTRLQLATGLIELSENVFSAVPVKFPNLFEVTLNTNWRFITYFLENADNLKKLRVHTLDNCSKWWIEPHEVPSCLLSSLRSIRLLRFMCTKQEFQMVGYVLRNAKVLETGAEALVMLPGL</sequence>
<dbReference type="SMART" id="SM00256">
    <property type="entry name" value="FBOX"/>
    <property type="match status" value="1"/>
</dbReference>
<dbReference type="InterPro" id="IPR001810">
    <property type="entry name" value="F-box_dom"/>
</dbReference>
<dbReference type="PANTHER" id="PTHR31900:SF34">
    <property type="entry name" value="EMB|CAB62440.1-RELATED"/>
    <property type="match status" value="1"/>
</dbReference>
<dbReference type="Pfam" id="PF00646">
    <property type="entry name" value="F-box"/>
    <property type="match status" value="1"/>
</dbReference>
<dbReference type="PROSITE" id="PS50181">
    <property type="entry name" value="FBOX"/>
    <property type="match status" value="1"/>
</dbReference>
<accession>A0A9N7RRA9</accession>
<organism evidence="2 3">
    <name type="scientific">Striga hermonthica</name>
    <name type="common">Purple witchweed</name>
    <name type="synonym">Buchnera hermonthica</name>
    <dbReference type="NCBI Taxonomy" id="68872"/>
    <lineage>
        <taxon>Eukaryota</taxon>
        <taxon>Viridiplantae</taxon>
        <taxon>Streptophyta</taxon>
        <taxon>Embryophyta</taxon>
        <taxon>Tracheophyta</taxon>
        <taxon>Spermatophyta</taxon>
        <taxon>Magnoliopsida</taxon>
        <taxon>eudicotyledons</taxon>
        <taxon>Gunneridae</taxon>
        <taxon>Pentapetalae</taxon>
        <taxon>asterids</taxon>
        <taxon>lamiids</taxon>
        <taxon>Lamiales</taxon>
        <taxon>Orobanchaceae</taxon>
        <taxon>Buchnereae</taxon>
        <taxon>Striga</taxon>
    </lineage>
</organism>
<evidence type="ECO:0000313" key="2">
    <source>
        <dbReference type="EMBL" id="CAA0842861.1"/>
    </source>
</evidence>